<evidence type="ECO:0000313" key="2">
    <source>
        <dbReference type="Proteomes" id="UP000050326"/>
    </source>
</evidence>
<sequence length="137" mass="15963">MDKTAVVIMEKNKDTGFLEKELGSYSVNHDMNHIDKIYAMEEDGEIIVNLHLTVAGDFEDWEFNAILDNYALELYDNVAVSIEEDEEGYNPTWHLKFKFEANDSDVERKLNGIMDIHDRELKRVLEAIKDLESEYKS</sequence>
<reference evidence="1 2" key="1">
    <citation type="submission" date="2015-09" db="EMBL/GenBank/DDBJ databases">
        <title>Genome sequence of Oxobacter pfennigii DSM 3222.</title>
        <authorList>
            <person name="Poehlein A."/>
            <person name="Bengelsdorf F.R."/>
            <person name="Schiel-Bengelsdorf B."/>
            <person name="Duerre P."/>
            <person name="Daniel R."/>
        </authorList>
    </citation>
    <scope>NUCLEOTIDE SEQUENCE [LARGE SCALE GENOMIC DNA]</scope>
    <source>
        <strain evidence="1 2">DSM 3222</strain>
    </source>
</reference>
<name>A0A0P9AB49_9CLOT</name>
<accession>A0A0P9AB49</accession>
<proteinExistence type="predicted"/>
<dbReference type="Pfam" id="PF20548">
    <property type="entry name" value="DUF6762"/>
    <property type="match status" value="1"/>
</dbReference>
<dbReference type="OrthoDB" id="1913818at2"/>
<dbReference type="RefSeq" id="WP_054877011.1">
    <property type="nucleotide sequence ID" value="NZ_LKET01000068.1"/>
</dbReference>
<comment type="caution">
    <text evidence="1">The sequence shown here is derived from an EMBL/GenBank/DDBJ whole genome shotgun (WGS) entry which is preliminary data.</text>
</comment>
<protein>
    <submittedName>
        <fullName evidence="1">Uncharacterized protein</fullName>
    </submittedName>
</protein>
<keyword evidence="2" id="KW-1185">Reference proteome</keyword>
<dbReference type="Proteomes" id="UP000050326">
    <property type="component" value="Unassembled WGS sequence"/>
</dbReference>
<dbReference type="STRING" id="36849.OXPF_40670"/>
<dbReference type="AlphaFoldDB" id="A0A0P9AB49"/>
<gene>
    <name evidence="1" type="ORF">OXPF_40670</name>
</gene>
<dbReference type="EMBL" id="LKET01000068">
    <property type="protein sequence ID" value="KPU42282.1"/>
    <property type="molecule type" value="Genomic_DNA"/>
</dbReference>
<evidence type="ECO:0000313" key="1">
    <source>
        <dbReference type="EMBL" id="KPU42282.1"/>
    </source>
</evidence>
<dbReference type="InterPro" id="IPR046650">
    <property type="entry name" value="DUF6762"/>
</dbReference>
<organism evidence="1 2">
    <name type="scientific">Oxobacter pfennigii</name>
    <dbReference type="NCBI Taxonomy" id="36849"/>
    <lineage>
        <taxon>Bacteria</taxon>
        <taxon>Bacillati</taxon>
        <taxon>Bacillota</taxon>
        <taxon>Clostridia</taxon>
        <taxon>Eubacteriales</taxon>
        <taxon>Clostridiaceae</taxon>
        <taxon>Oxobacter</taxon>
    </lineage>
</organism>